<dbReference type="AlphaFoldDB" id="A0A9E7PKD6"/>
<feature type="domain" description="Methionyl/Valyl/Leucyl/Isoleucyl-tRNA synthetase anticodon-binding" evidence="13">
    <location>
        <begin position="606"/>
        <end position="748"/>
    </location>
</feature>
<dbReference type="HAMAP" id="MF_02005">
    <property type="entry name" value="Val_tRNA_synth_type2"/>
    <property type="match status" value="1"/>
</dbReference>
<dbReference type="InterPro" id="IPR022874">
    <property type="entry name" value="Valine-tRNA_ligase_type_2"/>
</dbReference>
<dbReference type="PRINTS" id="PR00986">
    <property type="entry name" value="TRNASYNTHVAL"/>
</dbReference>
<keyword evidence="15" id="KW-1185">Reference proteome</keyword>
<comment type="subcellular location">
    <subcellularLocation>
        <location evidence="1 11">Cytoplasm</location>
    </subcellularLocation>
</comment>
<dbReference type="SUPFAM" id="SSF47323">
    <property type="entry name" value="Anticodon-binding domain of a subclass of class I aminoacyl-tRNA synthetases"/>
    <property type="match status" value="1"/>
</dbReference>
<keyword evidence="5 11" id="KW-0067">ATP-binding</keyword>
<accession>A0A9E7PKD6</accession>
<dbReference type="CDD" id="cd00817">
    <property type="entry name" value="ValRS_core"/>
    <property type="match status" value="1"/>
</dbReference>
<dbReference type="InterPro" id="IPR002300">
    <property type="entry name" value="aa-tRNA-synth_Ia"/>
</dbReference>
<evidence type="ECO:0000256" key="6">
    <source>
        <dbReference type="ARBA" id="ARBA00022917"/>
    </source>
</evidence>
<dbReference type="CDD" id="cd07962">
    <property type="entry name" value="Anticodon_Ia_Val"/>
    <property type="match status" value="1"/>
</dbReference>
<dbReference type="Pfam" id="PF08264">
    <property type="entry name" value="Anticodon_1"/>
    <property type="match status" value="1"/>
</dbReference>
<name>A0A9E7PKD6_9EURY</name>
<organism evidence="14 15">
    <name type="scientific">Methanoplanus endosymbiosus</name>
    <dbReference type="NCBI Taxonomy" id="33865"/>
    <lineage>
        <taxon>Archaea</taxon>
        <taxon>Methanobacteriati</taxon>
        <taxon>Methanobacteriota</taxon>
        <taxon>Stenosarchaea group</taxon>
        <taxon>Methanomicrobia</taxon>
        <taxon>Methanomicrobiales</taxon>
        <taxon>Methanomicrobiaceae</taxon>
        <taxon>Methanoplanus</taxon>
    </lineage>
</organism>
<evidence type="ECO:0000313" key="14">
    <source>
        <dbReference type="EMBL" id="UUX91703.1"/>
    </source>
</evidence>
<evidence type="ECO:0000256" key="7">
    <source>
        <dbReference type="ARBA" id="ARBA00023146"/>
    </source>
</evidence>
<evidence type="ECO:0000256" key="4">
    <source>
        <dbReference type="ARBA" id="ARBA00022741"/>
    </source>
</evidence>
<protein>
    <recommendedName>
        <fullName evidence="11">Valine--tRNA ligase</fullName>
        <ecNumber evidence="11">6.1.1.9</ecNumber>
    </recommendedName>
    <alternativeName>
        <fullName evidence="11">Valyl-tRNA synthetase</fullName>
        <shortName evidence="11">ValRS</shortName>
    </alternativeName>
</protein>
<feature type="binding site" evidence="11">
    <location>
        <position position="527"/>
    </location>
    <ligand>
        <name>ATP</name>
        <dbReference type="ChEBI" id="CHEBI:30616"/>
    </ligand>
</feature>
<dbReference type="PANTHER" id="PTHR11946">
    <property type="entry name" value="VALYL-TRNA SYNTHETASES"/>
    <property type="match status" value="1"/>
</dbReference>
<keyword evidence="4 11" id="KW-0547">Nucleotide-binding</keyword>
<proteinExistence type="inferred from homology"/>
<evidence type="ECO:0000256" key="8">
    <source>
        <dbReference type="ARBA" id="ARBA00047552"/>
    </source>
</evidence>
<comment type="function">
    <text evidence="9 11">Catalyzes the attachment of valine to tRNA(Val). As ValRS can inadvertently accommodate and process structurally similar amino acids such as threonine, to avoid such errors, it has a 'posttransfer' editing activity that hydrolyzes mischarged Thr-tRNA(Val) in a tRNA-dependent manner.</text>
</comment>
<dbReference type="Pfam" id="PF00133">
    <property type="entry name" value="tRNA-synt_1"/>
    <property type="match status" value="1"/>
</dbReference>
<sequence>MSDTGEIPKNYDPLEVEERWLGIWKDENYYFDNNSSKPRFIIDTPPPYPTGNFHIGNAFNWCYIDFIARYKRMNGYNVMFPQGWDCHGLPTEVKVEETHGITKNDVSRTEFREMCRELTLENIEKMRKSMRRCGFSNDWSNEYITMLPEYYSKTQLSFLRMFENDDVYQSEHPVNFCTRCETAIAFAEVSYEDRTTKLSFFDFDGVEIATTRPELLAACVAVAVHPDDKRYSDISGKTLKVPIFGHDVQVIEDEAVDPSFGSGAVMICTFGDKQDVHWWKKHNLDLRKAIDLKGRMTAIAGPYAGMTSLECRKGILSDMTEKGILKKQEDLEQRVGTCWRCKTPIEILSERQWFVKVHNDEILKAADKIAWTPEHMKMRLENWASQMEWDWCISRQRIFATPIPVWFCNECGEVMLPDEEDLPVDPTVDKPKKPCPKCGCTEFTGETDVLDTWMDSSISVLNITGWDGKSVPEYFPAQIRPQGHDIIRTWAFYTILRAGALTGGGHPWDEILVNGMVLGDDGFKMSKSRGNIIVPEEVLSKHGADAFRQWSASGAATGQDIVFSWNDVIAAARFQTKMWNITRFVLMHLDKAEGGMIADVPAVLADRWLMAKLSSAVSEVTESMESYQYDRAVRAIREFAREIFADNYIEMVKGRLYGSGEGKESALFALKTSVDALCRMLAPITPFFAEECYKHLTGGKESVHAQSWVDYSYTDDDALVKGDLIAEIIAGIRRYKHDEGMALNAPLKHITAYTPHEIDDSGDAASTLNAEFEWRCGLPELEKVVSDVSFNMGIVGPKLRKQAKVFMDAVRNLPDDLKVNPPAMVTVGDAEIEVPENSFEPVYSFRVAGEDVDVIQMSDDVVVTVLKK</sequence>
<dbReference type="InterPro" id="IPR002303">
    <property type="entry name" value="Valyl-tRNA_ligase"/>
</dbReference>
<evidence type="ECO:0000313" key="15">
    <source>
        <dbReference type="Proteomes" id="UP001060368"/>
    </source>
</evidence>
<dbReference type="Gene3D" id="1.10.730.10">
    <property type="entry name" value="Isoleucyl-tRNA Synthetase, Domain 1"/>
    <property type="match status" value="1"/>
</dbReference>
<dbReference type="NCBIfam" id="NF009687">
    <property type="entry name" value="PRK13208.1"/>
    <property type="match status" value="1"/>
</dbReference>
<dbReference type="GO" id="GO:0005829">
    <property type="term" value="C:cytosol"/>
    <property type="evidence" value="ECO:0007669"/>
    <property type="project" value="TreeGrafter"/>
</dbReference>
<reference evidence="14" key="1">
    <citation type="submission" date="2022-04" db="EMBL/GenBank/DDBJ databases">
        <title>Complete genome of Methanoplanus endosymbiosus DSM 3599.</title>
        <authorList>
            <person name="Chen S.-C."/>
            <person name="You Y.-T."/>
            <person name="Zhou Y.-Z."/>
            <person name="Lai M.-C."/>
        </authorList>
    </citation>
    <scope>NUCLEOTIDE SEQUENCE</scope>
    <source>
        <strain evidence="14">DSM 3599</strain>
    </source>
</reference>
<dbReference type="SUPFAM" id="SSF50677">
    <property type="entry name" value="ValRS/IleRS/LeuRS editing domain"/>
    <property type="match status" value="1"/>
</dbReference>
<dbReference type="SUPFAM" id="SSF52374">
    <property type="entry name" value="Nucleotidylyl transferase"/>
    <property type="match status" value="1"/>
</dbReference>
<dbReference type="InterPro" id="IPR033705">
    <property type="entry name" value="Anticodon_Ia_Val"/>
</dbReference>
<feature type="short sequence motif" description="'KMSKS' region" evidence="11">
    <location>
        <begin position="524"/>
        <end position="528"/>
    </location>
</feature>
<comment type="similarity">
    <text evidence="10 11">Belongs to the class-I aminoacyl-tRNA synthetase family. ValS type 2 subfamily.</text>
</comment>
<dbReference type="InterPro" id="IPR009080">
    <property type="entry name" value="tRNAsynth_Ia_anticodon-bd"/>
</dbReference>
<dbReference type="KEGG" id="mend:L6E24_10020"/>
<dbReference type="NCBIfam" id="TIGR00422">
    <property type="entry name" value="valS"/>
    <property type="match status" value="1"/>
</dbReference>
<comment type="domain">
    <text evidence="11">ValRS has two distinct active sites: one for aminoacylation and one for editing. The misactivated threonine is translocated from the active site to the editing site.</text>
</comment>
<dbReference type="GO" id="GO:0002161">
    <property type="term" value="F:aminoacyl-tRNA deacylase activity"/>
    <property type="evidence" value="ECO:0007669"/>
    <property type="project" value="InterPro"/>
</dbReference>
<evidence type="ECO:0000256" key="11">
    <source>
        <dbReference type="HAMAP-Rule" id="MF_02005"/>
    </source>
</evidence>
<dbReference type="GO" id="GO:0004832">
    <property type="term" value="F:valine-tRNA ligase activity"/>
    <property type="evidence" value="ECO:0007669"/>
    <property type="project" value="UniProtKB-UniRule"/>
</dbReference>
<keyword evidence="3 11" id="KW-0436">Ligase</keyword>
<dbReference type="Gene3D" id="3.40.50.620">
    <property type="entry name" value="HUPs"/>
    <property type="match status" value="2"/>
</dbReference>
<dbReference type="GO" id="GO:0005524">
    <property type="term" value="F:ATP binding"/>
    <property type="evidence" value="ECO:0007669"/>
    <property type="project" value="UniProtKB-UniRule"/>
</dbReference>
<feature type="domain" description="Aminoacyl-tRNA synthetase class Ia" evidence="12">
    <location>
        <begin position="20"/>
        <end position="563"/>
    </location>
</feature>
<evidence type="ECO:0000256" key="5">
    <source>
        <dbReference type="ARBA" id="ARBA00022840"/>
    </source>
</evidence>
<evidence type="ECO:0000256" key="3">
    <source>
        <dbReference type="ARBA" id="ARBA00022598"/>
    </source>
</evidence>
<keyword evidence="2 11" id="KW-0963">Cytoplasm</keyword>
<evidence type="ECO:0000256" key="9">
    <source>
        <dbReference type="ARBA" id="ARBA00055630"/>
    </source>
</evidence>
<dbReference type="EC" id="6.1.1.9" evidence="11"/>
<keyword evidence="7 11" id="KW-0030">Aminoacyl-tRNA synthetase</keyword>
<dbReference type="EMBL" id="CP096115">
    <property type="protein sequence ID" value="UUX91703.1"/>
    <property type="molecule type" value="Genomic_DNA"/>
</dbReference>
<comment type="catalytic activity">
    <reaction evidence="8 11">
        <text>tRNA(Val) + L-valine + ATP = L-valyl-tRNA(Val) + AMP + diphosphate</text>
        <dbReference type="Rhea" id="RHEA:10704"/>
        <dbReference type="Rhea" id="RHEA-COMP:9672"/>
        <dbReference type="Rhea" id="RHEA-COMP:9708"/>
        <dbReference type="ChEBI" id="CHEBI:30616"/>
        <dbReference type="ChEBI" id="CHEBI:33019"/>
        <dbReference type="ChEBI" id="CHEBI:57762"/>
        <dbReference type="ChEBI" id="CHEBI:78442"/>
        <dbReference type="ChEBI" id="CHEBI:78537"/>
        <dbReference type="ChEBI" id="CHEBI:456215"/>
        <dbReference type="EC" id="6.1.1.9"/>
    </reaction>
</comment>
<dbReference type="InterPro" id="IPR001412">
    <property type="entry name" value="aa-tRNA-synth_I_CS"/>
</dbReference>
<dbReference type="GeneID" id="74308039"/>
<dbReference type="FunFam" id="3.40.50.620:FF:000192">
    <property type="entry name" value="Valine--tRNA ligase"/>
    <property type="match status" value="1"/>
</dbReference>
<keyword evidence="6 11" id="KW-0648">Protein biosynthesis</keyword>
<evidence type="ECO:0000259" key="12">
    <source>
        <dbReference type="Pfam" id="PF00133"/>
    </source>
</evidence>
<evidence type="ECO:0000256" key="10">
    <source>
        <dbReference type="ARBA" id="ARBA00061452"/>
    </source>
</evidence>
<evidence type="ECO:0000256" key="1">
    <source>
        <dbReference type="ARBA" id="ARBA00004496"/>
    </source>
</evidence>
<dbReference type="RefSeq" id="WP_257741856.1">
    <property type="nucleotide sequence ID" value="NZ_CP096115.1"/>
</dbReference>
<dbReference type="InterPro" id="IPR013155">
    <property type="entry name" value="M/V/L/I-tRNA-synth_anticd-bd"/>
</dbReference>
<dbReference type="Proteomes" id="UP001060368">
    <property type="component" value="Chromosome"/>
</dbReference>
<dbReference type="GO" id="GO:0006438">
    <property type="term" value="P:valyl-tRNA aminoacylation"/>
    <property type="evidence" value="ECO:0007669"/>
    <property type="project" value="UniProtKB-UniRule"/>
</dbReference>
<evidence type="ECO:0000256" key="2">
    <source>
        <dbReference type="ARBA" id="ARBA00022490"/>
    </source>
</evidence>
<evidence type="ECO:0000259" key="13">
    <source>
        <dbReference type="Pfam" id="PF08264"/>
    </source>
</evidence>
<dbReference type="PANTHER" id="PTHR11946:SF93">
    <property type="entry name" value="VALINE--TRNA LIGASE, CHLOROPLASTIC_MITOCHONDRIAL 2"/>
    <property type="match status" value="1"/>
</dbReference>
<dbReference type="InterPro" id="IPR009008">
    <property type="entry name" value="Val/Leu/Ile-tRNA-synth_edit"/>
</dbReference>
<dbReference type="InterPro" id="IPR014729">
    <property type="entry name" value="Rossmann-like_a/b/a_fold"/>
</dbReference>
<feature type="short sequence motif" description="'HIGH' region" evidence="11">
    <location>
        <begin position="47"/>
        <end position="57"/>
    </location>
</feature>
<gene>
    <name evidence="11" type="primary">valS</name>
    <name evidence="14" type="ORF">L6E24_10020</name>
</gene>
<dbReference type="PROSITE" id="PS00178">
    <property type="entry name" value="AA_TRNA_LIGASE_I"/>
    <property type="match status" value="1"/>
</dbReference>